<evidence type="ECO:0000256" key="4">
    <source>
        <dbReference type="ARBA" id="ARBA00022691"/>
    </source>
</evidence>
<dbReference type="PANTHER" id="PTHR42786">
    <property type="entry name" value="TRNA/RRNA METHYLTRANSFERASE"/>
    <property type="match status" value="1"/>
</dbReference>
<accession>A0A448GXF7</accession>
<dbReference type="GO" id="GO:0003723">
    <property type="term" value="F:RNA binding"/>
    <property type="evidence" value="ECO:0007669"/>
    <property type="project" value="InterPro"/>
</dbReference>
<dbReference type="InterPro" id="IPR029026">
    <property type="entry name" value="tRNA_m1G_MTases_N"/>
</dbReference>
<keyword evidence="5" id="KW-0963">Cytoplasm</keyword>
<reference evidence="7 8" key="1">
    <citation type="submission" date="2018-12" db="EMBL/GenBank/DDBJ databases">
        <authorList>
            <consortium name="Pathogen Informatics"/>
        </authorList>
    </citation>
    <scope>NUCLEOTIDE SEQUENCE [LARGE SCALE GENOMIC DNA]</scope>
    <source>
        <strain evidence="7 8">NCTC10297</strain>
    </source>
</reference>
<dbReference type="RefSeq" id="WP_126330986.1">
    <property type="nucleotide sequence ID" value="NZ_LR134343.1"/>
</dbReference>
<dbReference type="InterPro" id="IPR004384">
    <property type="entry name" value="RNA_MeTrfase_TrmJ/LasT"/>
</dbReference>
<sequence length="285" mass="30868">MTQTDRLAACLAQIHTIMIGTTLPANIGSAARALHTMGLDNLTIINPRLPIDQSSIANAAGATCVLDNAVIADDLTSIINDCSLVFAASARSRQLPRPVVTPSMAADIAITRLLTAESLATTQAHSLPKIAILFGREDRGLTNEELALAHYHIQIPANPAYPVLNVASAIQVIAACFYERFSAQFAHSPISSTKQTQGVAQTQYPLELVVRSDWDAPAITHQQADELTTALIALMEQLDLVRDDKLTQLTNRLLRLNQRLQLDQKEYALMRALIAKISTAIKTAT</sequence>
<dbReference type="Pfam" id="PF00588">
    <property type="entry name" value="SpoU_methylase"/>
    <property type="match status" value="1"/>
</dbReference>
<comment type="catalytic activity">
    <reaction evidence="5">
        <text>uridine(32) in tRNA + S-adenosyl-L-methionine = 2'-O-methyluridine(32) in tRNA + S-adenosyl-L-homocysteine + H(+)</text>
        <dbReference type="Rhea" id="RHEA:42936"/>
        <dbReference type="Rhea" id="RHEA-COMP:10107"/>
        <dbReference type="Rhea" id="RHEA-COMP:10290"/>
        <dbReference type="ChEBI" id="CHEBI:15378"/>
        <dbReference type="ChEBI" id="CHEBI:57856"/>
        <dbReference type="ChEBI" id="CHEBI:59789"/>
        <dbReference type="ChEBI" id="CHEBI:65315"/>
        <dbReference type="ChEBI" id="CHEBI:74478"/>
        <dbReference type="EC" id="2.1.1.200"/>
    </reaction>
</comment>
<dbReference type="SUPFAM" id="SSF75217">
    <property type="entry name" value="alpha/beta knot"/>
    <property type="match status" value="1"/>
</dbReference>
<keyword evidence="3 7" id="KW-0808">Transferase</keyword>
<evidence type="ECO:0000256" key="1">
    <source>
        <dbReference type="ARBA" id="ARBA00007228"/>
    </source>
</evidence>
<evidence type="ECO:0000256" key="3">
    <source>
        <dbReference type="ARBA" id="ARBA00022679"/>
    </source>
</evidence>
<evidence type="ECO:0000313" key="7">
    <source>
        <dbReference type="EMBL" id="VEG13409.1"/>
    </source>
</evidence>
<dbReference type="GO" id="GO:0005829">
    <property type="term" value="C:cytosol"/>
    <property type="evidence" value="ECO:0007669"/>
    <property type="project" value="TreeGrafter"/>
</dbReference>
<comment type="similarity">
    <text evidence="1">Belongs to the class IV-like SAM-binding methyltransferase superfamily. RNA methyltransferase TrmH family.</text>
</comment>
<dbReference type="EMBL" id="LR134343">
    <property type="protein sequence ID" value="VEG13409.1"/>
    <property type="molecule type" value="Genomic_DNA"/>
</dbReference>
<dbReference type="CDD" id="cd18093">
    <property type="entry name" value="SpoU-like_TrmJ"/>
    <property type="match status" value="1"/>
</dbReference>
<dbReference type="EC" id="2.1.1.200" evidence="5"/>
<keyword evidence="4 5" id="KW-0949">S-adenosyl-L-methionine</keyword>
<dbReference type="PANTHER" id="PTHR42786:SF1">
    <property type="entry name" value="TRNA (CYTIDINE_URIDINE-2'-O-)-METHYLTRANSFERASE TRMJ"/>
    <property type="match status" value="1"/>
</dbReference>
<feature type="domain" description="tRNA/rRNA methyltransferase SpoU type" evidence="6">
    <location>
        <begin position="17"/>
        <end position="174"/>
    </location>
</feature>
<dbReference type="PIRSF" id="PIRSF004808">
    <property type="entry name" value="LasT"/>
    <property type="match status" value="1"/>
</dbReference>
<dbReference type="InterPro" id="IPR001537">
    <property type="entry name" value="SpoU_MeTrfase"/>
</dbReference>
<dbReference type="Proteomes" id="UP000274100">
    <property type="component" value="Chromosome"/>
</dbReference>
<evidence type="ECO:0000259" key="6">
    <source>
        <dbReference type="Pfam" id="PF00588"/>
    </source>
</evidence>
<dbReference type="GO" id="GO:0106339">
    <property type="term" value="F:tRNA (cytidine(32)-2'-O)-methyltransferase activity"/>
    <property type="evidence" value="ECO:0007669"/>
    <property type="project" value="RHEA"/>
</dbReference>
<dbReference type="OrthoDB" id="9806346at2"/>
<evidence type="ECO:0000256" key="2">
    <source>
        <dbReference type="ARBA" id="ARBA00022603"/>
    </source>
</evidence>
<dbReference type="InterPro" id="IPR029028">
    <property type="entry name" value="Alpha/beta_knot_MTases"/>
</dbReference>
<comment type="subcellular location">
    <subcellularLocation>
        <location evidence="5">Cytoplasm</location>
    </subcellularLocation>
</comment>
<comment type="function">
    <text evidence="5">Catalyzes the formation of 2'O-methylated cytidine (Cm32) or 2'O-methylated uridine (Um32) at position 32 in tRNA.</text>
</comment>
<dbReference type="NCBIfam" id="TIGR00050">
    <property type="entry name" value="rRNA_methyl_1"/>
    <property type="match status" value="1"/>
</dbReference>
<protein>
    <recommendedName>
        <fullName evidence="5">tRNA (cytidine/uridine-2'-O-)-methyltransferase TrmJ</fullName>
        <ecNumber evidence="5">2.1.1.200</ecNumber>
    </recommendedName>
    <alternativeName>
        <fullName evidence="5">tRNA (cytidine(32)/uridine(32)-2'-O)-methyltransferase</fullName>
    </alternativeName>
    <alternativeName>
        <fullName evidence="5">tRNA Cm32/Um32 methyltransferase</fullName>
    </alternativeName>
</protein>
<proteinExistence type="inferred from homology"/>
<gene>
    <name evidence="5 7" type="primary">trmJ</name>
    <name evidence="7" type="ORF">NCTC10297_01372</name>
</gene>
<dbReference type="Gene3D" id="1.10.8.590">
    <property type="match status" value="1"/>
</dbReference>
<name>A0A448GXF7_9GAMM</name>
<evidence type="ECO:0000313" key="8">
    <source>
        <dbReference type="Proteomes" id="UP000274100"/>
    </source>
</evidence>
<keyword evidence="2 5" id="KW-0489">Methyltransferase</keyword>
<keyword evidence="5" id="KW-0819">tRNA processing</keyword>
<dbReference type="AlphaFoldDB" id="A0A448GXF7"/>
<comment type="catalytic activity">
    <reaction evidence="5">
        <text>cytidine(32) in tRNA + S-adenosyl-L-methionine = 2'-O-methylcytidine(32) in tRNA + S-adenosyl-L-homocysteine + H(+)</text>
        <dbReference type="Rhea" id="RHEA:42932"/>
        <dbReference type="Rhea" id="RHEA-COMP:10288"/>
        <dbReference type="Rhea" id="RHEA-COMP:10289"/>
        <dbReference type="ChEBI" id="CHEBI:15378"/>
        <dbReference type="ChEBI" id="CHEBI:57856"/>
        <dbReference type="ChEBI" id="CHEBI:59789"/>
        <dbReference type="ChEBI" id="CHEBI:74495"/>
        <dbReference type="ChEBI" id="CHEBI:82748"/>
        <dbReference type="EC" id="2.1.1.200"/>
    </reaction>
</comment>
<dbReference type="GO" id="GO:0002128">
    <property type="term" value="P:tRNA nucleoside ribose methylation"/>
    <property type="evidence" value="ECO:0007669"/>
    <property type="project" value="TreeGrafter"/>
</dbReference>
<dbReference type="Gene3D" id="3.40.1280.10">
    <property type="match status" value="1"/>
</dbReference>
<dbReference type="KEGG" id="mcun:NCTC10297_01372"/>
<comment type="subunit">
    <text evidence="5">Homodimer.</text>
</comment>
<organism evidence="7 8">
    <name type="scientific">Moraxella cuniculi</name>
    <dbReference type="NCBI Taxonomy" id="34061"/>
    <lineage>
        <taxon>Bacteria</taxon>
        <taxon>Pseudomonadati</taxon>
        <taxon>Pseudomonadota</taxon>
        <taxon>Gammaproteobacteria</taxon>
        <taxon>Moraxellales</taxon>
        <taxon>Moraxellaceae</taxon>
        <taxon>Moraxella</taxon>
    </lineage>
</organism>
<evidence type="ECO:0000256" key="5">
    <source>
        <dbReference type="RuleBase" id="RU362024"/>
    </source>
</evidence>
<dbReference type="GO" id="GO:0160206">
    <property type="term" value="F:tRNA (cytidine(32)/uridine(32)-2'-O)-methyltransferase activity"/>
    <property type="evidence" value="ECO:0007669"/>
    <property type="project" value="UniProtKB-EC"/>
</dbReference>